<evidence type="ECO:0000256" key="6">
    <source>
        <dbReference type="ARBA" id="ARBA00023136"/>
    </source>
</evidence>
<comment type="catalytic activity">
    <reaction evidence="8">
        <text>L-cysteinyl-[protein] + hexadecanoyl-CoA = S-hexadecanoyl-L-cysteinyl-[protein] + CoA</text>
        <dbReference type="Rhea" id="RHEA:36683"/>
        <dbReference type="Rhea" id="RHEA-COMP:10131"/>
        <dbReference type="Rhea" id="RHEA-COMP:11032"/>
        <dbReference type="ChEBI" id="CHEBI:29950"/>
        <dbReference type="ChEBI" id="CHEBI:57287"/>
        <dbReference type="ChEBI" id="CHEBI:57379"/>
        <dbReference type="ChEBI" id="CHEBI:74151"/>
        <dbReference type="EC" id="2.3.1.225"/>
    </reaction>
</comment>
<dbReference type="PROSITE" id="PS50216">
    <property type="entry name" value="DHHC"/>
    <property type="match status" value="1"/>
</dbReference>
<keyword evidence="4 8" id="KW-1133">Transmembrane helix</keyword>
<dbReference type="InterPro" id="IPR001594">
    <property type="entry name" value="Palmitoyltrfase_DHHC"/>
</dbReference>
<feature type="repeat" description="ANK" evidence="7">
    <location>
        <begin position="233"/>
        <end position="257"/>
    </location>
</feature>
<protein>
    <recommendedName>
        <fullName evidence="8">Palmitoyltransferase</fullName>
        <ecNumber evidence="8">2.3.1.225</ecNumber>
    </recommendedName>
</protein>
<dbReference type="AlphaFoldDB" id="J4DAM5"/>
<evidence type="ECO:0000256" key="5">
    <source>
        <dbReference type="ARBA" id="ARBA00023043"/>
    </source>
</evidence>
<dbReference type="KEGG" id="tot:TOT_040000456"/>
<feature type="transmembrane region" description="Helical" evidence="8">
    <location>
        <begin position="589"/>
        <end position="611"/>
    </location>
</feature>
<dbReference type="eggNOG" id="KOG1313">
    <property type="taxonomic scope" value="Eukaryota"/>
</dbReference>
<proteinExistence type="inferred from homology"/>
<dbReference type="GeneID" id="20716517"/>
<dbReference type="Proteomes" id="UP000003786">
    <property type="component" value="Chromosome 4"/>
</dbReference>
<feature type="repeat" description="ANK" evidence="7">
    <location>
        <begin position="200"/>
        <end position="232"/>
    </location>
</feature>
<dbReference type="InterPro" id="IPR036770">
    <property type="entry name" value="Ankyrin_rpt-contain_sf"/>
</dbReference>
<evidence type="ECO:0000256" key="2">
    <source>
        <dbReference type="ARBA" id="ARBA00022692"/>
    </source>
</evidence>
<evidence type="ECO:0000256" key="1">
    <source>
        <dbReference type="ARBA" id="ARBA00004141"/>
    </source>
</evidence>
<evidence type="ECO:0000256" key="3">
    <source>
        <dbReference type="ARBA" id="ARBA00022737"/>
    </source>
</evidence>
<evidence type="ECO:0000259" key="9">
    <source>
        <dbReference type="Pfam" id="PF01529"/>
    </source>
</evidence>
<feature type="transmembrane region" description="Helical" evidence="8">
    <location>
        <begin position="554"/>
        <end position="577"/>
    </location>
</feature>
<dbReference type="GO" id="GO:0019706">
    <property type="term" value="F:protein-cysteine S-palmitoyltransferase activity"/>
    <property type="evidence" value="ECO:0007669"/>
    <property type="project" value="UniProtKB-EC"/>
</dbReference>
<dbReference type="OrthoDB" id="331948at2759"/>
<keyword evidence="2 8" id="KW-0812">Transmembrane</keyword>
<dbReference type="EC" id="2.3.1.225" evidence="8"/>
<dbReference type="RefSeq" id="XP_009692381.1">
    <property type="nucleotide sequence ID" value="XM_009694086.1"/>
</dbReference>
<keyword evidence="5 7" id="KW-0040">ANK repeat</keyword>
<keyword evidence="3" id="KW-0677">Repeat</keyword>
<gene>
    <name evidence="10" type="ORF">TOT_040000456</name>
</gene>
<feature type="transmembrane region" description="Helical" evidence="8">
    <location>
        <begin position="319"/>
        <end position="337"/>
    </location>
</feature>
<dbReference type="Gene3D" id="1.25.40.20">
    <property type="entry name" value="Ankyrin repeat-containing domain"/>
    <property type="match status" value="1"/>
</dbReference>
<keyword evidence="8" id="KW-0808">Transferase</keyword>
<dbReference type="Pfam" id="PF01529">
    <property type="entry name" value="DHHC"/>
    <property type="match status" value="1"/>
</dbReference>
<dbReference type="PANTHER" id="PTHR24161:SF85">
    <property type="entry name" value="PALMITOYLTRANSFERASE HIP14"/>
    <property type="match status" value="1"/>
</dbReference>
<dbReference type="InterPro" id="IPR002110">
    <property type="entry name" value="Ankyrin_rpt"/>
</dbReference>
<feature type="transmembrane region" description="Helical" evidence="8">
    <location>
        <begin position="349"/>
        <end position="366"/>
    </location>
</feature>
<sequence length="676" mass="78704">MADVYVNRKLLAPNDSYLTHKSTSLDQFESIPTTTNEEYVDFKRPEYLNLVCTSTNGIQNGLANSANNRDFYTLNQLLVPFIEKRTFELLDSVCALHWCCFSGHIDLVNKLLDIGCDPFLPDPINYESPIYYAIKSSSAHIVSVLLKRFGPLILCHENRIGKTPFLVAVSEFVEEDILAVLHVLEFLYLSGVSVEEQDQNGTTAVMFACKRGQLFVVQWLLKKGADLSHRDHFGSTVLHYAVIGANLEVVMFLVQKGLAGLTKVKSLNNVNPSEPALEQDSLDLCKERGNKLQYLLLWMCWLQWRTFGRVYAFNSVYPVLYWLVSVLNLLMLFPVWSGTYEFRPDKNKFFYVFLFSYFMTQAFWVMNKLSDPGVSKNEGYWLPYYSPPDYLRLTPFEGVLDSLHKRQQMVNFEYYCINKDLNKHFFAKTNTSKYAKKYKNSISNEDLLEPLNDEDTVNPFLPRVNTCNEEINNITTEMRSVYPQVANERCTKNTKEYNNAVLNFENSNKICLTCGKTRAMREHHCAICNTCLIRQDHHCAWLDNCVGSGNQKKFFVFLSFLGFTFVYFYFLFFQYFTLRFTRGIVMRDVMLFSVGVLGNGLFLFFVIHLWLRTIRSMLTDVTYYEFLKKPPHIRLKYKGNVHERLWDFKGLKFGELVKNVVKFWTYKVKHYEAESA</sequence>
<evidence type="ECO:0000313" key="10">
    <source>
        <dbReference type="EMBL" id="BAM42080.1"/>
    </source>
</evidence>
<evidence type="ECO:0000256" key="4">
    <source>
        <dbReference type="ARBA" id="ARBA00022989"/>
    </source>
</evidence>
<dbReference type="OMA" id="YYYVFLY"/>
<evidence type="ECO:0000256" key="7">
    <source>
        <dbReference type="PROSITE-ProRule" id="PRU00023"/>
    </source>
</evidence>
<dbReference type="VEuPathDB" id="PiroplasmaDB:TOT_040000456"/>
<keyword evidence="8" id="KW-0012">Acyltransferase</keyword>
<dbReference type="eggNOG" id="KOG0504">
    <property type="taxonomic scope" value="Eukaryota"/>
</dbReference>
<evidence type="ECO:0000256" key="8">
    <source>
        <dbReference type="RuleBase" id="RU079119"/>
    </source>
</evidence>
<accession>J4DAM5</accession>
<dbReference type="PANTHER" id="PTHR24161">
    <property type="entry name" value="ANK_REP_REGION DOMAIN-CONTAINING PROTEIN-RELATED"/>
    <property type="match status" value="1"/>
</dbReference>
<feature type="domain" description="Palmitoyltransferase DHHC" evidence="9">
    <location>
        <begin position="506"/>
        <end position="629"/>
    </location>
</feature>
<dbReference type="EMBL" id="AP011949">
    <property type="protein sequence ID" value="BAM42080.1"/>
    <property type="molecule type" value="Genomic_DNA"/>
</dbReference>
<name>J4DAM5_THEOR</name>
<dbReference type="GO" id="GO:0016020">
    <property type="term" value="C:membrane"/>
    <property type="evidence" value="ECO:0007669"/>
    <property type="project" value="UniProtKB-SubCell"/>
</dbReference>
<reference evidence="10 11" key="1">
    <citation type="journal article" date="2012" name="MBio">
        <title>Comparative genome analysis of three eukaryotic parasites with differing abilities to transform leukocytes reveals key mediators of Theileria-induced leukocyte transformation.</title>
        <authorList>
            <person name="Hayashida K."/>
            <person name="Hara Y."/>
            <person name="Abe T."/>
            <person name="Yamasaki C."/>
            <person name="Toyoda A."/>
            <person name="Kosuge T."/>
            <person name="Suzuki Y."/>
            <person name="Sato Y."/>
            <person name="Kawashima S."/>
            <person name="Katayama T."/>
            <person name="Wakaguri H."/>
            <person name="Inoue N."/>
            <person name="Homma K."/>
            <person name="Tada-Umezaki M."/>
            <person name="Yagi Y."/>
            <person name="Fujii Y."/>
            <person name="Habara T."/>
            <person name="Kanehisa M."/>
            <person name="Watanabe H."/>
            <person name="Ito K."/>
            <person name="Gojobori T."/>
            <person name="Sugawara H."/>
            <person name="Imanishi T."/>
            <person name="Weir W."/>
            <person name="Gardner M."/>
            <person name="Pain A."/>
            <person name="Shiels B."/>
            <person name="Hattori M."/>
            <person name="Nene V."/>
            <person name="Sugimoto C."/>
        </authorList>
    </citation>
    <scope>NUCLEOTIDE SEQUENCE [LARGE SCALE GENOMIC DNA]</scope>
    <source>
        <strain evidence="10 11">Shintoku</strain>
    </source>
</reference>
<dbReference type="STRING" id="869250.J4DAM5"/>
<comment type="subcellular location">
    <subcellularLocation>
        <location evidence="1">Membrane</location>
        <topology evidence="1">Multi-pass membrane protein</topology>
    </subcellularLocation>
</comment>
<evidence type="ECO:0000313" key="11">
    <source>
        <dbReference type="Proteomes" id="UP000003786"/>
    </source>
</evidence>
<dbReference type="PROSITE" id="PS50297">
    <property type="entry name" value="ANK_REP_REGION"/>
    <property type="match status" value="2"/>
</dbReference>
<dbReference type="SUPFAM" id="SSF48403">
    <property type="entry name" value="Ankyrin repeat"/>
    <property type="match status" value="1"/>
</dbReference>
<dbReference type="Pfam" id="PF12796">
    <property type="entry name" value="Ank_2"/>
    <property type="match status" value="2"/>
</dbReference>
<dbReference type="PROSITE" id="PS50088">
    <property type="entry name" value="ANK_REPEAT"/>
    <property type="match status" value="2"/>
</dbReference>
<keyword evidence="11" id="KW-1185">Reference proteome</keyword>
<keyword evidence="6 8" id="KW-0472">Membrane</keyword>
<comment type="domain">
    <text evidence="8">The DHHC domain is required for palmitoyltransferase activity.</text>
</comment>
<comment type="similarity">
    <text evidence="8">Belongs to the DHHC palmitoyltransferase family.</text>
</comment>
<dbReference type="SMART" id="SM00248">
    <property type="entry name" value="ANK"/>
    <property type="match status" value="5"/>
</dbReference>
<organism evidence="10 11">
    <name type="scientific">Theileria orientalis strain Shintoku</name>
    <dbReference type="NCBI Taxonomy" id="869250"/>
    <lineage>
        <taxon>Eukaryota</taxon>
        <taxon>Sar</taxon>
        <taxon>Alveolata</taxon>
        <taxon>Apicomplexa</taxon>
        <taxon>Aconoidasida</taxon>
        <taxon>Piroplasmida</taxon>
        <taxon>Theileriidae</taxon>
        <taxon>Theileria</taxon>
    </lineage>
</organism>